<dbReference type="NCBIfam" id="TIGR01637">
    <property type="entry name" value="phage_arpU"/>
    <property type="match status" value="1"/>
</dbReference>
<organism evidence="1 2">
    <name type="scientific">Alkalicoccobacillus plakortidis</name>
    <dbReference type="NCBI Taxonomy" id="444060"/>
    <lineage>
        <taxon>Bacteria</taxon>
        <taxon>Bacillati</taxon>
        <taxon>Bacillota</taxon>
        <taxon>Bacilli</taxon>
        <taxon>Bacillales</taxon>
        <taxon>Bacillaceae</taxon>
        <taxon>Alkalicoccobacillus</taxon>
    </lineage>
</organism>
<keyword evidence="2" id="KW-1185">Reference proteome</keyword>
<protein>
    <recommendedName>
        <fullName evidence="3">Phage transcriptional regulator, ArpU family</fullName>
    </recommendedName>
</protein>
<evidence type="ECO:0000313" key="1">
    <source>
        <dbReference type="EMBL" id="KQL57401.1"/>
    </source>
</evidence>
<evidence type="ECO:0008006" key="3">
    <source>
        <dbReference type="Google" id="ProtNLM"/>
    </source>
</evidence>
<reference evidence="1 2" key="1">
    <citation type="submission" date="2015-09" db="EMBL/GenBank/DDBJ databases">
        <title>Genome sequencing project for genomic taxonomy and phylogenomics of Bacillus-like bacteria.</title>
        <authorList>
            <person name="Liu B."/>
            <person name="Wang J."/>
            <person name="Zhu Y."/>
            <person name="Liu G."/>
            <person name="Chen Q."/>
            <person name="Chen Z."/>
            <person name="Lan J."/>
            <person name="Che J."/>
            <person name="Ge C."/>
            <person name="Shi H."/>
            <person name="Pan Z."/>
            <person name="Liu X."/>
        </authorList>
    </citation>
    <scope>NUCLEOTIDE SEQUENCE [LARGE SCALE GENOMIC DNA]</scope>
    <source>
        <strain evidence="1 2">DSM 19153</strain>
    </source>
</reference>
<sequence length="138" mass="16367">MLSKGGLALQKEEKQKVEQVLAQYNLDKLTLAYDEMPKVTAQYTLLSTGSSKPFFTQQEDEMKQEQTERQAFLDVIQECINRLSEVERELIVRRYLEEDRFDYQVYMEMMISERQYYRLKTKALAKLHYLMGVAGYIV</sequence>
<proteinExistence type="predicted"/>
<dbReference type="EMBL" id="LJJD01000015">
    <property type="protein sequence ID" value="KQL57401.1"/>
    <property type="molecule type" value="Genomic_DNA"/>
</dbReference>
<dbReference type="Gene3D" id="1.20.140.160">
    <property type="match status" value="1"/>
</dbReference>
<accession>A0A9D5DNM4</accession>
<dbReference type="AlphaFoldDB" id="A0A9D5DNM4"/>
<name>A0A9D5DNM4_9BACI</name>
<dbReference type="Proteomes" id="UP000051061">
    <property type="component" value="Unassembled WGS sequence"/>
</dbReference>
<evidence type="ECO:0000313" key="2">
    <source>
        <dbReference type="Proteomes" id="UP000051061"/>
    </source>
</evidence>
<gene>
    <name evidence="1" type="ORF">AN965_07795</name>
</gene>
<dbReference type="InterPro" id="IPR006524">
    <property type="entry name" value="ArpU-like"/>
</dbReference>
<comment type="caution">
    <text evidence="1">The sequence shown here is derived from an EMBL/GenBank/DDBJ whole genome shotgun (WGS) entry which is preliminary data.</text>
</comment>